<keyword evidence="5 11" id="KW-0408">Iron</keyword>
<comment type="subcellular location">
    <subcellularLocation>
        <location evidence="1 11">Cytoplasm</location>
    </subcellularLocation>
</comment>
<dbReference type="RefSeq" id="WP_388010980.1">
    <property type="nucleotide sequence ID" value="NZ_JBHUEE010000014.1"/>
</dbReference>
<reference evidence="14" key="1">
    <citation type="journal article" date="2019" name="Int. J. Syst. Evol. Microbiol.">
        <title>The Global Catalogue of Microorganisms (GCM) 10K type strain sequencing project: providing services to taxonomists for standard genome sequencing and annotation.</title>
        <authorList>
            <consortium name="The Broad Institute Genomics Platform"/>
            <consortium name="The Broad Institute Genome Sequencing Center for Infectious Disease"/>
            <person name="Wu L."/>
            <person name="Ma J."/>
        </authorList>
    </citation>
    <scope>NUCLEOTIDE SEQUENCE [LARGE SCALE GENOMIC DNA]</scope>
    <source>
        <strain evidence="14">JCM 17130</strain>
    </source>
</reference>
<sequence length="121" mass="13633">MSVNGDQTWASRAACAGAEPDVLFVRGAAQRKVRELCFSCPVRMECLADALSSNAAFGVWGGLTERERRALLRQYPHVTDWTQWLQQEDDEIVAELHADRPPRVIAHVRARQRAQMDELTA</sequence>
<keyword evidence="14" id="KW-1185">Reference proteome</keyword>
<keyword evidence="9 11" id="KW-1015">Disulfide bond</keyword>
<comment type="PTM">
    <text evidence="11">Upon Fe-S cluster removal intramolecular disulfide bonds are formed.</text>
</comment>
<dbReference type="InterPro" id="IPR034768">
    <property type="entry name" value="4FE4S_WBL"/>
</dbReference>
<comment type="function">
    <text evidence="11">Acts as a transcriptional regulator. Probably redox-responsive. The apo- but not holo-form probably binds DNA.</text>
</comment>
<evidence type="ECO:0000256" key="9">
    <source>
        <dbReference type="ARBA" id="ARBA00023157"/>
    </source>
</evidence>
<organism evidence="13 14">
    <name type="scientific">Georgenia deserti</name>
    <dbReference type="NCBI Taxonomy" id="2093781"/>
    <lineage>
        <taxon>Bacteria</taxon>
        <taxon>Bacillati</taxon>
        <taxon>Actinomycetota</taxon>
        <taxon>Actinomycetes</taxon>
        <taxon>Micrococcales</taxon>
        <taxon>Bogoriellaceae</taxon>
        <taxon>Georgenia</taxon>
    </lineage>
</organism>
<evidence type="ECO:0000256" key="4">
    <source>
        <dbReference type="ARBA" id="ARBA00022723"/>
    </source>
</evidence>
<evidence type="ECO:0000256" key="7">
    <source>
        <dbReference type="ARBA" id="ARBA00023015"/>
    </source>
</evidence>
<evidence type="ECO:0000256" key="3">
    <source>
        <dbReference type="ARBA" id="ARBA00022485"/>
    </source>
</evidence>
<comment type="caution">
    <text evidence="13">The sequence shown here is derived from an EMBL/GenBank/DDBJ whole genome shotgun (WGS) entry which is preliminary data.</text>
</comment>
<evidence type="ECO:0000256" key="1">
    <source>
        <dbReference type="ARBA" id="ARBA00004496"/>
    </source>
</evidence>
<feature type="binding site" evidence="11">
    <location>
        <position position="46"/>
    </location>
    <ligand>
        <name>[4Fe-4S] cluster</name>
        <dbReference type="ChEBI" id="CHEBI:49883"/>
    </ligand>
</feature>
<evidence type="ECO:0000256" key="6">
    <source>
        <dbReference type="ARBA" id="ARBA00023014"/>
    </source>
</evidence>
<keyword evidence="10 11" id="KW-0804">Transcription</keyword>
<comment type="cofactor">
    <cofactor evidence="11">
        <name>[4Fe-4S] cluster</name>
        <dbReference type="ChEBI" id="CHEBI:49883"/>
    </cofactor>
    <text evidence="11">Binds 1 [4Fe-4S] cluster per subunit. Following nitrosylation of the [4Fe-4S] cluster binds 1 [4Fe-8(NO)] cluster per subunit.</text>
</comment>
<dbReference type="Proteomes" id="UP001597277">
    <property type="component" value="Unassembled WGS sequence"/>
</dbReference>
<evidence type="ECO:0000259" key="12">
    <source>
        <dbReference type="PROSITE" id="PS51674"/>
    </source>
</evidence>
<keyword evidence="8 11" id="KW-0238">DNA-binding</keyword>
<evidence type="ECO:0000256" key="5">
    <source>
        <dbReference type="ARBA" id="ARBA00023004"/>
    </source>
</evidence>
<keyword evidence="11" id="KW-0963">Cytoplasm</keyword>
<evidence type="ECO:0000313" key="14">
    <source>
        <dbReference type="Proteomes" id="UP001597277"/>
    </source>
</evidence>
<proteinExistence type="inferred from homology"/>
<keyword evidence="6 11" id="KW-0411">Iron-sulfur</keyword>
<keyword evidence="7 11" id="KW-0805">Transcription regulation</keyword>
<keyword evidence="4 11" id="KW-0479">Metal-binding</keyword>
<feature type="binding site" evidence="11">
    <location>
        <position position="37"/>
    </location>
    <ligand>
        <name>[4Fe-4S] cluster</name>
        <dbReference type="ChEBI" id="CHEBI:49883"/>
    </ligand>
</feature>
<dbReference type="HAMAP" id="MF_01479">
    <property type="entry name" value="WhiB"/>
    <property type="match status" value="1"/>
</dbReference>
<evidence type="ECO:0000256" key="8">
    <source>
        <dbReference type="ARBA" id="ARBA00023125"/>
    </source>
</evidence>
<evidence type="ECO:0000256" key="2">
    <source>
        <dbReference type="ARBA" id="ARBA00006597"/>
    </source>
</evidence>
<feature type="binding site" evidence="11">
    <location>
        <position position="40"/>
    </location>
    <ligand>
        <name>[4Fe-4S] cluster</name>
        <dbReference type="ChEBI" id="CHEBI:49883"/>
    </ligand>
</feature>
<dbReference type="PROSITE" id="PS51674">
    <property type="entry name" value="4FE4S_WBL"/>
    <property type="match status" value="1"/>
</dbReference>
<accession>A0ABW4L9A7</accession>
<feature type="domain" description="4Fe-4S Wbl-type" evidence="12">
    <location>
        <begin position="14"/>
        <end position="70"/>
    </location>
</feature>
<feature type="binding site" evidence="11">
    <location>
        <position position="15"/>
    </location>
    <ligand>
        <name>[4Fe-4S] cluster</name>
        <dbReference type="ChEBI" id="CHEBI:49883"/>
    </ligand>
</feature>
<gene>
    <name evidence="11" type="primary">whiB</name>
    <name evidence="13" type="ORF">ACFSE6_18600</name>
</gene>
<evidence type="ECO:0000256" key="11">
    <source>
        <dbReference type="HAMAP-Rule" id="MF_01479"/>
    </source>
</evidence>
<dbReference type="PANTHER" id="PTHR38839">
    <property type="entry name" value="TRANSCRIPTIONAL REGULATOR WHID-RELATED"/>
    <property type="match status" value="1"/>
</dbReference>
<evidence type="ECO:0000313" key="13">
    <source>
        <dbReference type="EMBL" id="MFD1719855.1"/>
    </source>
</evidence>
<dbReference type="PANTHER" id="PTHR38839:SF7">
    <property type="entry name" value="TRANSCRIPTIONAL REGULATOR WHIB4"/>
    <property type="match status" value="1"/>
</dbReference>
<dbReference type="Pfam" id="PF02467">
    <property type="entry name" value="Whib"/>
    <property type="match status" value="1"/>
</dbReference>
<comment type="PTM">
    <text evidence="11">The Fe-S cluster can be nitrosylated by nitric oxide (NO).</text>
</comment>
<name>A0ABW4L9A7_9MICO</name>
<keyword evidence="3 11" id="KW-0004">4Fe-4S</keyword>
<dbReference type="InterPro" id="IPR003482">
    <property type="entry name" value="Whib"/>
</dbReference>
<evidence type="ECO:0000256" key="10">
    <source>
        <dbReference type="ARBA" id="ARBA00023163"/>
    </source>
</evidence>
<protein>
    <recommendedName>
        <fullName evidence="11">Transcriptional regulator WhiB</fullName>
    </recommendedName>
</protein>
<dbReference type="EMBL" id="JBHUEE010000014">
    <property type="protein sequence ID" value="MFD1719855.1"/>
    <property type="molecule type" value="Genomic_DNA"/>
</dbReference>
<comment type="similarity">
    <text evidence="2 11">Belongs to the WhiB family.</text>
</comment>